<name>A0A0A9CT65_ARUDO</name>
<reference evidence="1" key="2">
    <citation type="journal article" date="2015" name="Data Brief">
        <title>Shoot transcriptome of the giant reed, Arundo donax.</title>
        <authorList>
            <person name="Barrero R.A."/>
            <person name="Guerrero F.D."/>
            <person name="Moolhuijzen P."/>
            <person name="Goolsby J.A."/>
            <person name="Tidwell J."/>
            <person name="Bellgard S.E."/>
            <person name="Bellgard M.I."/>
        </authorList>
    </citation>
    <scope>NUCLEOTIDE SEQUENCE</scope>
    <source>
        <tissue evidence="1">Shoot tissue taken approximately 20 cm above the soil surface</tissue>
    </source>
</reference>
<evidence type="ECO:0000313" key="1">
    <source>
        <dbReference type="EMBL" id="JAD74682.1"/>
    </source>
</evidence>
<dbReference type="EMBL" id="GBRH01223213">
    <property type="protein sequence ID" value="JAD74682.1"/>
    <property type="molecule type" value="Transcribed_RNA"/>
</dbReference>
<dbReference type="AlphaFoldDB" id="A0A0A9CT65"/>
<protein>
    <submittedName>
        <fullName evidence="1">Uncharacterized protein</fullName>
    </submittedName>
</protein>
<accession>A0A0A9CT65</accession>
<reference evidence="1" key="1">
    <citation type="submission" date="2014-09" db="EMBL/GenBank/DDBJ databases">
        <authorList>
            <person name="Magalhaes I.L.F."/>
            <person name="Oliveira U."/>
            <person name="Santos F.R."/>
            <person name="Vidigal T.H.D.A."/>
            <person name="Brescovit A.D."/>
            <person name="Santos A.J."/>
        </authorList>
    </citation>
    <scope>NUCLEOTIDE SEQUENCE</scope>
    <source>
        <tissue evidence="1">Shoot tissue taken approximately 20 cm above the soil surface</tissue>
    </source>
</reference>
<sequence>MISANGGINQQRVAVSSSLVPSRCVASIIYILNSQSCRHKFFLFSHIEMIYVRLLHLDIWLKKDFLFLFFILS</sequence>
<organism evidence="1">
    <name type="scientific">Arundo donax</name>
    <name type="common">Giant reed</name>
    <name type="synonym">Donax arundinaceus</name>
    <dbReference type="NCBI Taxonomy" id="35708"/>
    <lineage>
        <taxon>Eukaryota</taxon>
        <taxon>Viridiplantae</taxon>
        <taxon>Streptophyta</taxon>
        <taxon>Embryophyta</taxon>
        <taxon>Tracheophyta</taxon>
        <taxon>Spermatophyta</taxon>
        <taxon>Magnoliopsida</taxon>
        <taxon>Liliopsida</taxon>
        <taxon>Poales</taxon>
        <taxon>Poaceae</taxon>
        <taxon>PACMAD clade</taxon>
        <taxon>Arundinoideae</taxon>
        <taxon>Arundineae</taxon>
        <taxon>Arundo</taxon>
    </lineage>
</organism>
<proteinExistence type="predicted"/>